<dbReference type="AlphaFoldDB" id="A0A554X9B1"/>
<evidence type="ECO:0000313" key="20">
    <source>
        <dbReference type="EMBL" id="TSE32421.1"/>
    </source>
</evidence>
<evidence type="ECO:0000256" key="10">
    <source>
        <dbReference type="ARBA" id="ARBA00022679"/>
    </source>
</evidence>
<feature type="transmembrane region" description="Helical" evidence="19">
    <location>
        <begin position="109"/>
        <end position="128"/>
    </location>
</feature>
<dbReference type="OrthoDB" id="9799199at2"/>
<dbReference type="GO" id="GO:0004605">
    <property type="term" value="F:phosphatidate cytidylyltransferase activity"/>
    <property type="evidence" value="ECO:0007669"/>
    <property type="project" value="UniProtKB-EC"/>
</dbReference>
<organism evidence="20 21">
    <name type="scientific">Tepidimonas taiwanensis</name>
    <dbReference type="NCBI Taxonomy" id="307486"/>
    <lineage>
        <taxon>Bacteria</taxon>
        <taxon>Pseudomonadati</taxon>
        <taxon>Pseudomonadota</taxon>
        <taxon>Betaproteobacteria</taxon>
        <taxon>Burkholderiales</taxon>
        <taxon>Tepidimonas</taxon>
    </lineage>
</organism>
<evidence type="ECO:0000256" key="15">
    <source>
        <dbReference type="ARBA" id="ARBA00023136"/>
    </source>
</evidence>
<evidence type="ECO:0000256" key="19">
    <source>
        <dbReference type="SAM" id="Phobius"/>
    </source>
</evidence>
<sequence>MLLQRVITAVALLLVLVPAMVWRGTWPFALVTAALMGAAAWEWGRLNGLRHAVAVAVGGALALVLVVAWARVGEVPVPAAVWWGVTTGWAVVLVAALRGGVEGWPRWPAALRLVFGWVALAAAWWALVGLHAQGFGVLLSALALVWVADVAAYFAGRAFGRRKLAPRISPGKTWEGAVGGLLAVLALALAWTAIAGLWPPAGDALYPRLLAHGLPVALPALCVLTAASVAGDLFESLVKRSAGVKDSSALLPGHGGVLDRVDALLPVLPAAMALLSGAI</sequence>
<dbReference type="Proteomes" id="UP000317763">
    <property type="component" value="Unassembled WGS sequence"/>
</dbReference>
<dbReference type="Pfam" id="PF01148">
    <property type="entry name" value="CTP_transf_1"/>
    <property type="match status" value="1"/>
</dbReference>
<feature type="transmembrane region" description="Helical" evidence="19">
    <location>
        <begin position="210"/>
        <end position="230"/>
    </location>
</feature>
<evidence type="ECO:0000256" key="9">
    <source>
        <dbReference type="ARBA" id="ARBA00022516"/>
    </source>
</evidence>
<gene>
    <name evidence="20" type="primary">cdsA</name>
    <name evidence="20" type="ORF">Ttaiw_01195</name>
</gene>
<evidence type="ECO:0000256" key="12">
    <source>
        <dbReference type="ARBA" id="ARBA00022695"/>
    </source>
</evidence>
<comment type="subcellular location">
    <subcellularLocation>
        <location evidence="2">Cell membrane</location>
        <topology evidence="2">Multi-pass membrane protein</topology>
    </subcellularLocation>
</comment>
<accession>A0A554X9B1</accession>
<comment type="similarity">
    <text evidence="5 18">Belongs to the CDS family.</text>
</comment>
<reference evidence="20 21" key="1">
    <citation type="submission" date="2019-07" db="EMBL/GenBank/DDBJ databases">
        <title>Tepidimonas taiwanensis I1-1 draft genome.</title>
        <authorList>
            <person name="Da Costa M.S."/>
            <person name="Froufe H.J.C."/>
            <person name="Egas C."/>
            <person name="Albuquerque L."/>
        </authorList>
    </citation>
    <scope>NUCLEOTIDE SEQUENCE [LARGE SCALE GENOMIC DNA]</scope>
    <source>
        <strain evidence="20 21">I1-1</strain>
    </source>
</reference>
<evidence type="ECO:0000256" key="16">
    <source>
        <dbReference type="ARBA" id="ARBA00023209"/>
    </source>
</evidence>
<evidence type="ECO:0000256" key="2">
    <source>
        <dbReference type="ARBA" id="ARBA00004651"/>
    </source>
</evidence>
<evidence type="ECO:0000256" key="1">
    <source>
        <dbReference type="ARBA" id="ARBA00001698"/>
    </source>
</evidence>
<protein>
    <recommendedName>
        <fullName evidence="7 18">Phosphatidate cytidylyltransferase</fullName>
        <ecNumber evidence="6 18">2.7.7.41</ecNumber>
    </recommendedName>
</protein>
<keyword evidence="17" id="KW-1208">Phospholipid metabolism</keyword>
<keyword evidence="15 19" id="KW-0472">Membrane</keyword>
<dbReference type="UniPathway" id="UPA00557">
    <property type="reaction ID" value="UER00614"/>
</dbReference>
<dbReference type="PROSITE" id="PS01315">
    <property type="entry name" value="CDS"/>
    <property type="match status" value="1"/>
</dbReference>
<comment type="catalytic activity">
    <reaction evidence="1 18">
        <text>a 1,2-diacyl-sn-glycero-3-phosphate + CTP + H(+) = a CDP-1,2-diacyl-sn-glycerol + diphosphate</text>
        <dbReference type="Rhea" id="RHEA:16229"/>
        <dbReference type="ChEBI" id="CHEBI:15378"/>
        <dbReference type="ChEBI" id="CHEBI:33019"/>
        <dbReference type="ChEBI" id="CHEBI:37563"/>
        <dbReference type="ChEBI" id="CHEBI:58332"/>
        <dbReference type="ChEBI" id="CHEBI:58608"/>
        <dbReference type="EC" id="2.7.7.41"/>
    </reaction>
</comment>
<feature type="transmembrane region" description="Helical" evidence="19">
    <location>
        <begin position="176"/>
        <end position="198"/>
    </location>
</feature>
<feature type="transmembrane region" description="Helical" evidence="19">
    <location>
        <begin position="134"/>
        <end position="155"/>
    </location>
</feature>
<comment type="pathway">
    <text evidence="3 18">Phospholipid metabolism; CDP-diacylglycerol biosynthesis; CDP-diacylglycerol from sn-glycerol 3-phosphate: step 3/3.</text>
</comment>
<comment type="caution">
    <text evidence="20">The sequence shown here is derived from an EMBL/GenBank/DDBJ whole genome shotgun (WGS) entry which is preliminary data.</text>
</comment>
<keyword evidence="16" id="KW-0594">Phospholipid biosynthesis</keyword>
<keyword evidence="8" id="KW-1003">Cell membrane</keyword>
<evidence type="ECO:0000256" key="6">
    <source>
        <dbReference type="ARBA" id="ARBA00012487"/>
    </source>
</evidence>
<dbReference type="PANTHER" id="PTHR46382">
    <property type="entry name" value="PHOSPHATIDATE CYTIDYLYLTRANSFERASE"/>
    <property type="match status" value="1"/>
</dbReference>
<evidence type="ECO:0000256" key="11">
    <source>
        <dbReference type="ARBA" id="ARBA00022692"/>
    </source>
</evidence>
<evidence type="ECO:0000256" key="14">
    <source>
        <dbReference type="ARBA" id="ARBA00023098"/>
    </source>
</evidence>
<keyword evidence="14" id="KW-0443">Lipid metabolism</keyword>
<dbReference type="RefSeq" id="WP_043703539.1">
    <property type="nucleotide sequence ID" value="NZ_CP083911.1"/>
</dbReference>
<dbReference type="PANTHER" id="PTHR46382:SF1">
    <property type="entry name" value="PHOSPHATIDATE CYTIDYLYLTRANSFERASE"/>
    <property type="match status" value="1"/>
</dbReference>
<evidence type="ECO:0000256" key="5">
    <source>
        <dbReference type="ARBA" id="ARBA00010185"/>
    </source>
</evidence>
<proteinExistence type="inferred from homology"/>
<evidence type="ECO:0000256" key="17">
    <source>
        <dbReference type="ARBA" id="ARBA00023264"/>
    </source>
</evidence>
<feature type="transmembrane region" description="Helical" evidence="19">
    <location>
        <begin position="76"/>
        <end position="97"/>
    </location>
</feature>
<name>A0A554X9B1_9BURK</name>
<dbReference type="InterPro" id="IPR000374">
    <property type="entry name" value="PC_trans"/>
</dbReference>
<keyword evidence="13 19" id="KW-1133">Transmembrane helix</keyword>
<evidence type="ECO:0000256" key="18">
    <source>
        <dbReference type="RuleBase" id="RU003938"/>
    </source>
</evidence>
<evidence type="ECO:0000256" key="7">
    <source>
        <dbReference type="ARBA" id="ARBA00019373"/>
    </source>
</evidence>
<evidence type="ECO:0000256" key="4">
    <source>
        <dbReference type="ARBA" id="ARBA00005189"/>
    </source>
</evidence>
<evidence type="ECO:0000313" key="21">
    <source>
        <dbReference type="Proteomes" id="UP000317763"/>
    </source>
</evidence>
<dbReference type="GO" id="GO:0016024">
    <property type="term" value="P:CDP-diacylglycerol biosynthetic process"/>
    <property type="evidence" value="ECO:0007669"/>
    <property type="project" value="UniProtKB-UniPathway"/>
</dbReference>
<evidence type="ECO:0000256" key="3">
    <source>
        <dbReference type="ARBA" id="ARBA00005119"/>
    </source>
</evidence>
<feature type="transmembrane region" description="Helical" evidence="19">
    <location>
        <begin position="51"/>
        <end position="70"/>
    </location>
</feature>
<dbReference type="EC" id="2.7.7.41" evidence="6 18"/>
<evidence type="ECO:0000256" key="13">
    <source>
        <dbReference type="ARBA" id="ARBA00022989"/>
    </source>
</evidence>
<keyword evidence="11 18" id="KW-0812">Transmembrane</keyword>
<keyword evidence="21" id="KW-1185">Reference proteome</keyword>
<dbReference type="GO" id="GO:0005886">
    <property type="term" value="C:plasma membrane"/>
    <property type="evidence" value="ECO:0007669"/>
    <property type="project" value="UniProtKB-SubCell"/>
</dbReference>
<keyword evidence="12 18" id="KW-0548">Nucleotidyltransferase</keyword>
<keyword evidence="10 18" id="KW-0808">Transferase</keyword>
<dbReference type="STRING" id="307486.GCA_000807215_02015"/>
<comment type="pathway">
    <text evidence="4">Lipid metabolism.</text>
</comment>
<dbReference type="EMBL" id="VJOM01000010">
    <property type="protein sequence ID" value="TSE32421.1"/>
    <property type="molecule type" value="Genomic_DNA"/>
</dbReference>
<keyword evidence="9" id="KW-0444">Lipid biosynthesis</keyword>
<evidence type="ECO:0000256" key="8">
    <source>
        <dbReference type="ARBA" id="ARBA00022475"/>
    </source>
</evidence>